<keyword evidence="1" id="KW-1133">Transmembrane helix</keyword>
<sequence>LFTMGKSSSILFIVVFALALHLERWRPTLAISATLIAFGLLLFTWRSSQFELHGLLLIELAAACTGLRWTISQIVMQGEEKQLRHPLDMVVHVQPWMFVAILPLLFLYEGNSVF</sequence>
<evidence type="ECO:0000256" key="1">
    <source>
        <dbReference type="SAM" id="Phobius"/>
    </source>
</evidence>
<feature type="transmembrane region" description="Helical" evidence="1">
    <location>
        <begin position="6"/>
        <end position="22"/>
    </location>
</feature>
<keyword evidence="1" id="KW-0472">Membrane</keyword>
<proteinExistence type="predicted"/>
<feature type="transmembrane region" description="Helical" evidence="1">
    <location>
        <begin position="29"/>
        <end position="46"/>
    </location>
</feature>
<keyword evidence="1" id="KW-0812">Transmembrane</keyword>
<feature type="transmembrane region" description="Helical" evidence="1">
    <location>
        <begin position="89"/>
        <end position="108"/>
    </location>
</feature>
<organism evidence="2">
    <name type="scientific">Gongylonema pulchrum</name>
    <dbReference type="NCBI Taxonomy" id="637853"/>
    <lineage>
        <taxon>Eukaryota</taxon>
        <taxon>Metazoa</taxon>
        <taxon>Ecdysozoa</taxon>
        <taxon>Nematoda</taxon>
        <taxon>Chromadorea</taxon>
        <taxon>Rhabditida</taxon>
        <taxon>Spirurina</taxon>
        <taxon>Spiruromorpha</taxon>
        <taxon>Spiruroidea</taxon>
        <taxon>Gongylonematidae</taxon>
        <taxon>Gongylonema</taxon>
    </lineage>
</organism>
<reference evidence="2" key="1">
    <citation type="submission" date="2016-06" db="UniProtKB">
        <authorList>
            <consortium name="WormBaseParasite"/>
        </authorList>
    </citation>
    <scope>IDENTIFICATION</scope>
</reference>
<name>A0A183EXH6_9BILA</name>
<evidence type="ECO:0000313" key="2">
    <source>
        <dbReference type="WBParaSite" id="GPUH_0002569701-mRNA-1"/>
    </source>
</evidence>
<protein>
    <submittedName>
        <fullName evidence="2">TPT domain-containing protein</fullName>
    </submittedName>
</protein>
<dbReference type="WBParaSite" id="GPUH_0002569701-mRNA-1">
    <property type="protein sequence ID" value="GPUH_0002569701-mRNA-1"/>
    <property type="gene ID" value="GPUH_0002569701"/>
</dbReference>
<feature type="transmembrane region" description="Helical" evidence="1">
    <location>
        <begin position="52"/>
        <end position="69"/>
    </location>
</feature>
<dbReference type="AlphaFoldDB" id="A0A183EXH6"/>
<accession>A0A183EXH6</accession>